<protein>
    <submittedName>
        <fullName evidence="7">ABC transporter ATP-binding protein</fullName>
    </submittedName>
</protein>
<dbReference type="InterPro" id="IPR017871">
    <property type="entry name" value="ABC_transporter-like_CS"/>
</dbReference>
<proteinExistence type="predicted"/>
<sequence length="310" mass="32668">MTTPAIQLSSLRKDFGHLHAVDGIDLTVRQGEVLALLGPNGAGKSTTIDLTLGLSRPTAGSATLFGADPRAAIVSGRVGAMLQGGALLPETTVSQSIALVAAAHRAPLSVADAMERAGISELAHQRVSKLSGGQLQRARFAVAVVSDPQLLILDEPTAAMDVESRREFWRSMRELTAQGTTVVFATHYLDEADSYADRIVIMNAGRIVADGTPAEVKAVVSGRSLRFAVTGGGADAAAEVIRSLPAVRDLRRLADVFTLVSDDSDSTLRELLRRVPDARDIEITSHSMDDAFLALTSAAPRTAHTITEGV</sequence>
<evidence type="ECO:0000256" key="1">
    <source>
        <dbReference type="ARBA" id="ARBA00004202"/>
    </source>
</evidence>
<organism evidence="7 8">
    <name type="scientific">Lacisediminihabitans changchengi</name>
    <dbReference type="NCBI Taxonomy" id="2787634"/>
    <lineage>
        <taxon>Bacteria</taxon>
        <taxon>Bacillati</taxon>
        <taxon>Actinomycetota</taxon>
        <taxon>Actinomycetes</taxon>
        <taxon>Micrococcales</taxon>
        <taxon>Microbacteriaceae</taxon>
        <taxon>Lacisediminihabitans</taxon>
    </lineage>
</organism>
<accession>A0A934SNN3</accession>
<dbReference type="SMART" id="SM00382">
    <property type="entry name" value="AAA"/>
    <property type="match status" value="1"/>
</dbReference>
<dbReference type="Pfam" id="PF00005">
    <property type="entry name" value="ABC_tran"/>
    <property type="match status" value="1"/>
</dbReference>
<evidence type="ECO:0000259" key="6">
    <source>
        <dbReference type="PROSITE" id="PS50893"/>
    </source>
</evidence>
<evidence type="ECO:0000313" key="7">
    <source>
        <dbReference type="EMBL" id="MBK4346190.1"/>
    </source>
</evidence>
<dbReference type="PROSITE" id="PS00211">
    <property type="entry name" value="ABC_TRANSPORTER_1"/>
    <property type="match status" value="1"/>
</dbReference>
<dbReference type="GO" id="GO:0046677">
    <property type="term" value="P:response to antibiotic"/>
    <property type="evidence" value="ECO:0007669"/>
    <property type="project" value="UniProtKB-KW"/>
</dbReference>
<evidence type="ECO:0000313" key="8">
    <source>
        <dbReference type="Proteomes" id="UP000636458"/>
    </source>
</evidence>
<evidence type="ECO:0000256" key="2">
    <source>
        <dbReference type="ARBA" id="ARBA00022448"/>
    </source>
</evidence>
<keyword evidence="5" id="KW-0046">Antibiotic resistance</keyword>
<dbReference type="SUPFAM" id="SSF52540">
    <property type="entry name" value="P-loop containing nucleoside triphosphate hydrolases"/>
    <property type="match status" value="1"/>
</dbReference>
<reference evidence="7" key="1">
    <citation type="submission" date="2021-01" db="EMBL/GenBank/DDBJ databases">
        <title>Lacisediminihabitans sp. nov. strain G11-30, isolated from Antarctic Soil.</title>
        <authorList>
            <person name="Li J."/>
        </authorList>
    </citation>
    <scope>NUCLEOTIDE SEQUENCE</scope>
    <source>
        <strain evidence="7">G11-30</strain>
    </source>
</reference>
<keyword evidence="8" id="KW-1185">Reference proteome</keyword>
<comment type="caution">
    <text evidence="7">The sequence shown here is derived from an EMBL/GenBank/DDBJ whole genome shotgun (WGS) entry which is preliminary data.</text>
</comment>
<dbReference type="RefSeq" id="WP_200554543.1">
    <property type="nucleotide sequence ID" value="NZ_JAEPES010000001.1"/>
</dbReference>
<dbReference type="Proteomes" id="UP000636458">
    <property type="component" value="Unassembled WGS sequence"/>
</dbReference>
<gene>
    <name evidence="7" type="ORF">IV501_00950</name>
</gene>
<evidence type="ECO:0000256" key="5">
    <source>
        <dbReference type="ARBA" id="ARBA00023251"/>
    </source>
</evidence>
<evidence type="ECO:0000256" key="4">
    <source>
        <dbReference type="ARBA" id="ARBA00022840"/>
    </source>
</evidence>
<dbReference type="GO" id="GO:0005524">
    <property type="term" value="F:ATP binding"/>
    <property type="evidence" value="ECO:0007669"/>
    <property type="project" value="UniProtKB-KW"/>
</dbReference>
<dbReference type="PROSITE" id="PS50893">
    <property type="entry name" value="ABC_TRANSPORTER_2"/>
    <property type="match status" value="1"/>
</dbReference>
<dbReference type="PANTHER" id="PTHR42711:SF17">
    <property type="entry name" value="ABC TRANSPORTER ATP-BINDING PROTEIN"/>
    <property type="match status" value="1"/>
</dbReference>
<dbReference type="Gene3D" id="3.40.50.300">
    <property type="entry name" value="P-loop containing nucleotide triphosphate hydrolases"/>
    <property type="match status" value="1"/>
</dbReference>
<name>A0A934SNN3_9MICO</name>
<keyword evidence="3" id="KW-0547">Nucleotide-binding</keyword>
<comment type="subcellular location">
    <subcellularLocation>
        <location evidence="1">Cell membrane</location>
        <topology evidence="1">Peripheral membrane protein</topology>
    </subcellularLocation>
</comment>
<dbReference type="CDD" id="cd03230">
    <property type="entry name" value="ABC_DR_subfamily_A"/>
    <property type="match status" value="1"/>
</dbReference>
<evidence type="ECO:0000256" key="3">
    <source>
        <dbReference type="ARBA" id="ARBA00022741"/>
    </source>
</evidence>
<dbReference type="InterPro" id="IPR027417">
    <property type="entry name" value="P-loop_NTPase"/>
</dbReference>
<dbReference type="EMBL" id="JAEPES010000001">
    <property type="protein sequence ID" value="MBK4346190.1"/>
    <property type="molecule type" value="Genomic_DNA"/>
</dbReference>
<keyword evidence="2" id="KW-0813">Transport</keyword>
<dbReference type="InterPro" id="IPR003439">
    <property type="entry name" value="ABC_transporter-like_ATP-bd"/>
</dbReference>
<dbReference type="GO" id="GO:0016887">
    <property type="term" value="F:ATP hydrolysis activity"/>
    <property type="evidence" value="ECO:0007669"/>
    <property type="project" value="InterPro"/>
</dbReference>
<dbReference type="AlphaFoldDB" id="A0A934SNN3"/>
<dbReference type="InterPro" id="IPR003593">
    <property type="entry name" value="AAA+_ATPase"/>
</dbReference>
<keyword evidence="4 7" id="KW-0067">ATP-binding</keyword>
<dbReference type="GO" id="GO:0005886">
    <property type="term" value="C:plasma membrane"/>
    <property type="evidence" value="ECO:0007669"/>
    <property type="project" value="UniProtKB-SubCell"/>
</dbReference>
<feature type="domain" description="ABC transporter" evidence="6">
    <location>
        <begin position="6"/>
        <end position="229"/>
    </location>
</feature>
<dbReference type="PANTHER" id="PTHR42711">
    <property type="entry name" value="ABC TRANSPORTER ATP-BINDING PROTEIN"/>
    <property type="match status" value="1"/>
</dbReference>
<dbReference type="InterPro" id="IPR050763">
    <property type="entry name" value="ABC_transporter_ATP-binding"/>
</dbReference>